<sequence length="62" mass="7144">WRVPAIWCAINEHAKEMLDHPFKAVREHIANVLSVSLSFDVKLPNGHSSRHPDANRFIDTIR</sequence>
<dbReference type="EMBL" id="CAJOBJ010158743">
    <property type="protein sequence ID" value="CAF4837322.1"/>
    <property type="molecule type" value="Genomic_DNA"/>
</dbReference>
<proteinExistence type="predicted"/>
<evidence type="ECO:0000313" key="4">
    <source>
        <dbReference type="EMBL" id="CAF4837322.1"/>
    </source>
</evidence>
<evidence type="ECO:0000313" key="3">
    <source>
        <dbReference type="EMBL" id="CAF4834960.1"/>
    </source>
</evidence>
<feature type="non-terminal residue" evidence="1">
    <location>
        <position position="1"/>
    </location>
</feature>
<dbReference type="Proteomes" id="UP000681967">
    <property type="component" value="Unassembled WGS sequence"/>
</dbReference>
<dbReference type="EMBL" id="CAJOBJ010103807">
    <property type="protein sequence ID" value="CAF4599956.1"/>
    <property type="molecule type" value="Genomic_DNA"/>
</dbReference>
<protein>
    <submittedName>
        <fullName evidence="1">Uncharacterized protein</fullName>
    </submittedName>
</protein>
<dbReference type="EMBL" id="CAJOBH010147970">
    <property type="protein sequence ID" value="CAF4834960.1"/>
    <property type="molecule type" value="Genomic_DNA"/>
</dbReference>
<reference evidence="1" key="1">
    <citation type="submission" date="2021-02" db="EMBL/GenBank/DDBJ databases">
        <authorList>
            <person name="Nowell W R."/>
        </authorList>
    </citation>
    <scope>NUCLEOTIDE SEQUENCE</scope>
</reference>
<evidence type="ECO:0000313" key="5">
    <source>
        <dbReference type="Proteomes" id="UP000681720"/>
    </source>
</evidence>
<comment type="caution">
    <text evidence="1">The sequence shown here is derived from an EMBL/GenBank/DDBJ whole genome shotgun (WGS) entry which is preliminary data.</text>
</comment>
<dbReference type="AlphaFoldDB" id="A0A8S2Z9B7"/>
<gene>
    <name evidence="2" type="ORF">BYL167_LOCUS45185</name>
    <name evidence="3" type="ORF">BYL167_LOCUS49598</name>
    <name evidence="1" type="ORF">GIL414_LOCUS38876</name>
    <name evidence="4" type="ORF">GIL414_LOCUS48747</name>
</gene>
<evidence type="ECO:0000313" key="1">
    <source>
        <dbReference type="EMBL" id="CAF4599956.1"/>
    </source>
</evidence>
<evidence type="ECO:0000313" key="2">
    <source>
        <dbReference type="EMBL" id="CAF4728776.1"/>
    </source>
</evidence>
<dbReference type="Proteomes" id="UP000681720">
    <property type="component" value="Unassembled WGS sequence"/>
</dbReference>
<accession>A0A8S2Z9B7</accession>
<feature type="non-terminal residue" evidence="1">
    <location>
        <position position="62"/>
    </location>
</feature>
<name>A0A8S2Z9B7_9BILA</name>
<organism evidence="1 5">
    <name type="scientific">Rotaria magnacalcarata</name>
    <dbReference type="NCBI Taxonomy" id="392030"/>
    <lineage>
        <taxon>Eukaryota</taxon>
        <taxon>Metazoa</taxon>
        <taxon>Spiralia</taxon>
        <taxon>Gnathifera</taxon>
        <taxon>Rotifera</taxon>
        <taxon>Eurotatoria</taxon>
        <taxon>Bdelloidea</taxon>
        <taxon>Philodinida</taxon>
        <taxon>Philodinidae</taxon>
        <taxon>Rotaria</taxon>
    </lineage>
</organism>
<dbReference type="EMBL" id="CAJOBH010124572">
    <property type="protein sequence ID" value="CAF4728776.1"/>
    <property type="molecule type" value="Genomic_DNA"/>
</dbReference>